<evidence type="ECO:0000256" key="1">
    <source>
        <dbReference type="ARBA" id="ARBA00023015"/>
    </source>
</evidence>
<dbReference type="Gene3D" id="1.10.10.10">
    <property type="entry name" value="Winged helix-like DNA-binding domain superfamily/Winged helix DNA-binding domain"/>
    <property type="match status" value="1"/>
</dbReference>
<keyword evidence="2" id="KW-0238">DNA-binding</keyword>
<dbReference type="CDD" id="cd06170">
    <property type="entry name" value="LuxR_C_like"/>
    <property type="match status" value="1"/>
</dbReference>
<dbReference type="EMBL" id="AGJK01000182">
    <property type="protein sequence ID" value="EHP90451.1"/>
    <property type="molecule type" value="Genomic_DNA"/>
</dbReference>
<dbReference type="Pfam" id="PF00196">
    <property type="entry name" value="GerE"/>
    <property type="match status" value="1"/>
</dbReference>
<dbReference type="PANTHER" id="PTHR44688:SF16">
    <property type="entry name" value="DNA-BINDING TRANSCRIPTIONAL ACTIVATOR DEVR_DOSR"/>
    <property type="match status" value="1"/>
</dbReference>
<dbReference type="InterPro" id="IPR000792">
    <property type="entry name" value="Tscrpt_reg_LuxR_C"/>
</dbReference>
<reference evidence="5 6" key="1">
    <citation type="submission" date="2011-09" db="EMBL/GenBank/DDBJ databases">
        <title>The draft genome of Methylobacterium extorquens DSM 13060.</title>
        <authorList>
            <consortium name="US DOE Joint Genome Institute (JGI-PGF)"/>
            <person name="Lucas S."/>
            <person name="Han J."/>
            <person name="Lapidus A."/>
            <person name="Cheng J.-F."/>
            <person name="Goodwin L."/>
            <person name="Pitluck S."/>
            <person name="Peters L."/>
            <person name="Land M.L."/>
            <person name="Hauser L."/>
            <person name="Koskimaki J."/>
            <person name="Halonen O."/>
            <person name="Pirttila A."/>
            <person name="Frank C."/>
            <person name="Woyke T.J."/>
        </authorList>
    </citation>
    <scope>NUCLEOTIDE SEQUENCE [LARGE SCALE GENOMIC DNA]</scope>
    <source>
        <strain evidence="5 6">DSM 13060</strain>
    </source>
</reference>
<evidence type="ECO:0000256" key="2">
    <source>
        <dbReference type="ARBA" id="ARBA00023125"/>
    </source>
</evidence>
<dbReference type="PRINTS" id="PR00038">
    <property type="entry name" value="HTHLUXR"/>
</dbReference>
<feature type="domain" description="HTH luxR-type" evidence="4">
    <location>
        <begin position="198"/>
        <end position="263"/>
    </location>
</feature>
<dbReference type="PANTHER" id="PTHR44688">
    <property type="entry name" value="DNA-BINDING TRANSCRIPTIONAL ACTIVATOR DEVR_DOSR"/>
    <property type="match status" value="1"/>
</dbReference>
<dbReference type="SMART" id="SM00421">
    <property type="entry name" value="HTH_LUXR"/>
    <property type="match status" value="1"/>
</dbReference>
<comment type="caution">
    <text evidence="5">The sequence shown here is derived from an EMBL/GenBank/DDBJ whole genome shotgun (WGS) entry which is preliminary data.</text>
</comment>
<dbReference type="PATRIC" id="fig|882800.3.peg.4566"/>
<dbReference type="InterPro" id="IPR036388">
    <property type="entry name" value="WH-like_DNA-bd_sf"/>
</dbReference>
<accession>H1KPU8</accession>
<keyword evidence="3" id="KW-0804">Transcription</keyword>
<dbReference type="GO" id="GO:0006355">
    <property type="term" value="P:regulation of DNA-templated transcription"/>
    <property type="evidence" value="ECO:0007669"/>
    <property type="project" value="InterPro"/>
</dbReference>
<evidence type="ECO:0000256" key="3">
    <source>
        <dbReference type="ARBA" id="ARBA00023163"/>
    </source>
</evidence>
<dbReference type="AlphaFoldDB" id="H1KPU8"/>
<organism evidence="5 6">
    <name type="scientific">Methylorubrum extorquens DSM 13060</name>
    <dbReference type="NCBI Taxonomy" id="882800"/>
    <lineage>
        <taxon>Bacteria</taxon>
        <taxon>Pseudomonadati</taxon>
        <taxon>Pseudomonadota</taxon>
        <taxon>Alphaproteobacteria</taxon>
        <taxon>Hyphomicrobiales</taxon>
        <taxon>Methylobacteriaceae</taxon>
        <taxon>Methylorubrum</taxon>
    </lineage>
</organism>
<proteinExistence type="predicted"/>
<evidence type="ECO:0000313" key="6">
    <source>
        <dbReference type="Proteomes" id="UP000004382"/>
    </source>
</evidence>
<dbReference type="SUPFAM" id="SSF46894">
    <property type="entry name" value="C-terminal effector domain of the bipartite response regulators"/>
    <property type="match status" value="1"/>
</dbReference>
<dbReference type="Proteomes" id="UP000004382">
    <property type="component" value="Unassembled WGS sequence"/>
</dbReference>
<sequence length="266" mass="27906">MKPNAAVAIEPSPEAGLLTVGPIGDPVGSGREMAMDSTGLDDLARQLDAAADRDRAHRAFGSLAEVSGAARWALAEMRRGGEGGFVFDVLASSSAGGDAPIRTVGPCAEDRVLARTWRARDAIELRPSSAGASIAAGLEALLGAVADAAIAVLPIDSPDPSRRVLGVAAAGEGADIRVLRRGFALYGAFFARLRKEANLPTRVDLSRREIEVLQRCAHGLKTDAIASELEVSAHTVREHIDRARLKLDARNLSHAVALAMRAGLIR</sequence>
<keyword evidence="1" id="KW-0805">Transcription regulation</keyword>
<protein>
    <submittedName>
        <fullName evidence="5">Regulatory protein LuxR</fullName>
    </submittedName>
</protein>
<gene>
    <name evidence="5" type="ORF">MetexDRAFT_4661</name>
</gene>
<dbReference type="InterPro" id="IPR016032">
    <property type="entry name" value="Sig_transdc_resp-reg_C-effctor"/>
</dbReference>
<evidence type="ECO:0000259" key="4">
    <source>
        <dbReference type="PROSITE" id="PS50043"/>
    </source>
</evidence>
<dbReference type="PROSITE" id="PS50043">
    <property type="entry name" value="HTH_LUXR_2"/>
    <property type="match status" value="1"/>
</dbReference>
<evidence type="ECO:0000313" key="5">
    <source>
        <dbReference type="EMBL" id="EHP90451.1"/>
    </source>
</evidence>
<dbReference type="PROSITE" id="PS00622">
    <property type="entry name" value="HTH_LUXR_1"/>
    <property type="match status" value="1"/>
</dbReference>
<dbReference type="GO" id="GO:0003677">
    <property type="term" value="F:DNA binding"/>
    <property type="evidence" value="ECO:0007669"/>
    <property type="project" value="UniProtKB-KW"/>
</dbReference>
<name>H1KPU8_METEX</name>